<evidence type="ECO:0000313" key="3">
    <source>
        <dbReference type="EMBL" id="SCL35731.1"/>
    </source>
</evidence>
<evidence type="ECO:0000313" key="4">
    <source>
        <dbReference type="Proteomes" id="UP000199699"/>
    </source>
</evidence>
<dbReference type="Pfam" id="PF12770">
    <property type="entry name" value="CHAT"/>
    <property type="match status" value="1"/>
</dbReference>
<dbReference type="AlphaFoldDB" id="A0A1C6T1X3"/>
<dbReference type="RefSeq" id="WP_175440211.1">
    <property type="nucleotide sequence ID" value="NZ_FMHT01000003.1"/>
</dbReference>
<gene>
    <name evidence="3" type="ORF">GA0070616_5303</name>
</gene>
<feature type="region of interest" description="Disordered" evidence="1">
    <location>
        <begin position="22"/>
        <end position="41"/>
    </location>
</feature>
<accession>A0A1C6T1X3</accession>
<dbReference type="Proteomes" id="UP000199699">
    <property type="component" value="Unassembled WGS sequence"/>
</dbReference>
<sequence length="296" mass="30939">MREILRWLWSSTVGPVLTRLGVTATPNRGDRRGQPTPAGRPPRVWWVPTGLLASLPLHAATAGDHGALDAVVSSVVPTIRSLGYCRRAAPVPLPRRLCLVLPGPGGTTDGSRLPAARREVAGLRDRFGAEHTDLVAAQAGAAEVLAALPGHAWAHFACHARSDLADPSASRLLLSSPVDGALTVDRLVRLRADGGELAFLSACETAVSGPALADEAVHLAAGFLTAGFGQVVATLWAVKDPVARRTTDDVYSGLLAERATSAPVGAAEALHRAALAARTRYPDTPTAWASYVHLGR</sequence>
<reference evidence="3 4" key="1">
    <citation type="submission" date="2016-06" db="EMBL/GenBank/DDBJ databases">
        <authorList>
            <person name="Kjaerup R.B."/>
            <person name="Dalgaard T.S."/>
            <person name="Juul-Madsen H.R."/>
        </authorList>
    </citation>
    <scope>NUCLEOTIDE SEQUENCE [LARGE SCALE GENOMIC DNA]</scope>
    <source>
        <strain evidence="3 4">DSM 43818</strain>
    </source>
</reference>
<protein>
    <submittedName>
        <fullName evidence="3">CHAT domain-containing protein</fullName>
    </submittedName>
</protein>
<evidence type="ECO:0000256" key="1">
    <source>
        <dbReference type="SAM" id="MobiDB-lite"/>
    </source>
</evidence>
<evidence type="ECO:0000259" key="2">
    <source>
        <dbReference type="Pfam" id="PF12770"/>
    </source>
</evidence>
<dbReference type="InterPro" id="IPR024983">
    <property type="entry name" value="CHAT_dom"/>
</dbReference>
<dbReference type="EMBL" id="FMHT01000003">
    <property type="protein sequence ID" value="SCL35731.1"/>
    <property type="molecule type" value="Genomic_DNA"/>
</dbReference>
<feature type="domain" description="CHAT" evidence="2">
    <location>
        <begin position="3"/>
        <end position="295"/>
    </location>
</feature>
<dbReference type="STRING" id="145857.GA0070616_5303"/>
<organism evidence="3 4">
    <name type="scientific">Micromonospora nigra</name>
    <dbReference type="NCBI Taxonomy" id="145857"/>
    <lineage>
        <taxon>Bacteria</taxon>
        <taxon>Bacillati</taxon>
        <taxon>Actinomycetota</taxon>
        <taxon>Actinomycetes</taxon>
        <taxon>Micromonosporales</taxon>
        <taxon>Micromonosporaceae</taxon>
        <taxon>Micromonospora</taxon>
    </lineage>
</organism>
<keyword evidence="4" id="KW-1185">Reference proteome</keyword>
<proteinExistence type="predicted"/>
<name>A0A1C6T1X3_9ACTN</name>